<dbReference type="Proteomes" id="UP001461498">
    <property type="component" value="Unassembled WGS sequence"/>
</dbReference>
<evidence type="ECO:0000313" key="1">
    <source>
        <dbReference type="EMBL" id="KAK9504706.1"/>
    </source>
</evidence>
<evidence type="ECO:0000313" key="2">
    <source>
        <dbReference type="Proteomes" id="UP001461498"/>
    </source>
</evidence>
<protein>
    <submittedName>
        <fullName evidence="1">Uncharacterized protein</fullName>
    </submittedName>
</protein>
<accession>A0AAW1D1X8</accession>
<organism evidence="1 2">
    <name type="scientific">Rhynocoris fuscipes</name>
    <dbReference type="NCBI Taxonomy" id="488301"/>
    <lineage>
        <taxon>Eukaryota</taxon>
        <taxon>Metazoa</taxon>
        <taxon>Ecdysozoa</taxon>
        <taxon>Arthropoda</taxon>
        <taxon>Hexapoda</taxon>
        <taxon>Insecta</taxon>
        <taxon>Pterygota</taxon>
        <taxon>Neoptera</taxon>
        <taxon>Paraneoptera</taxon>
        <taxon>Hemiptera</taxon>
        <taxon>Heteroptera</taxon>
        <taxon>Panheteroptera</taxon>
        <taxon>Cimicomorpha</taxon>
        <taxon>Reduviidae</taxon>
        <taxon>Harpactorinae</taxon>
        <taxon>Harpactorini</taxon>
        <taxon>Rhynocoris</taxon>
    </lineage>
</organism>
<dbReference type="EMBL" id="JAPXFL010000007">
    <property type="protein sequence ID" value="KAK9504706.1"/>
    <property type="molecule type" value="Genomic_DNA"/>
</dbReference>
<name>A0AAW1D1X8_9HEMI</name>
<keyword evidence="2" id="KW-1185">Reference proteome</keyword>
<comment type="caution">
    <text evidence="1">The sequence shown here is derived from an EMBL/GenBank/DDBJ whole genome shotgun (WGS) entry which is preliminary data.</text>
</comment>
<proteinExistence type="predicted"/>
<gene>
    <name evidence="1" type="ORF">O3M35_010976</name>
</gene>
<reference evidence="1 2" key="1">
    <citation type="submission" date="2022-12" db="EMBL/GenBank/DDBJ databases">
        <title>Chromosome-level genome assembly of true bugs.</title>
        <authorList>
            <person name="Ma L."/>
            <person name="Li H."/>
        </authorList>
    </citation>
    <scope>NUCLEOTIDE SEQUENCE [LARGE SCALE GENOMIC DNA]</scope>
    <source>
        <strain evidence="1">Lab_2022b</strain>
    </source>
</reference>
<sequence length="54" mass="5996">MNEYNPVRLVKMLGSAKMETGVLVDMSNMIDTAVLVEGIKILMVVSKSLDHFNL</sequence>
<dbReference type="AlphaFoldDB" id="A0AAW1D1X8"/>